<name>A0A4R7ETR1_9FLAO</name>
<dbReference type="OrthoDB" id="1447135at2"/>
<evidence type="ECO:0000313" key="1">
    <source>
        <dbReference type="EMBL" id="TDS52413.1"/>
    </source>
</evidence>
<accession>A0A4R7ETR1</accession>
<reference evidence="1 2" key="1">
    <citation type="submission" date="2019-03" db="EMBL/GenBank/DDBJ databases">
        <title>Genomic Encyclopedia of Archaeal and Bacterial Type Strains, Phase II (KMG-II): from individual species to whole genera.</title>
        <authorList>
            <person name="Goeker M."/>
        </authorList>
    </citation>
    <scope>NUCLEOTIDE SEQUENCE [LARGE SCALE GENOMIC DNA]</scope>
    <source>
        <strain evidence="1 2">DSM 28213</strain>
    </source>
</reference>
<organism evidence="1 2">
    <name type="scientific">Myroides indicus</name>
    <dbReference type="NCBI Taxonomy" id="1323422"/>
    <lineage>
        <taxon>Bacteria</taxon>
        <taxon>Pseudomonadati</taxon>
        <taxon>Bacteroidota</taxon>
        <taxon>Flavobacteriia</taxon>
        <taxon>Flavobacteriales</taxon>
        <taxon>Flavobacteriaceae</taxon>
        <taxon>Myroides</taxon>
    </lineage>
</organism>
<proteinExistence type="predicted"/>
<dbReference type="EMBL" id="SOAG01000031">
    <property type="protein sequence ID" value="TDS52413.1"/>
    <property type="molecule type" value="Genomic_DNA"/>
</dbReference>
<keyword evidence="2" id="KW-1185">Reference proteome</keyword>
<dbReference type="AlphaFoldDB" id="A0A4R7ETR1"/>
<comment type="caution">
    <text evidence="1">The sequence shown here is derived from an EMBL/GenBank/DDBJ whole genome shotgun (WGS) entry which is preliminary data.</text>
</comment>
<dbReference type="RefSeq" id="WP_133713516.1">
    <property type="nucleotide sequence ID" value="NZ_SOAG01000031.1"/>
</dbReference>
<protein>
    <submittedName>
        <fullName evidence="1">Uncharacterized protein</fullName>
    </submittedName>
</protein>
<evidence type="ECO:0000313" key="2">
    <source>
        <dbReference type="Proteomes" id="UP000295215"/>
    </source>
</evidence>
<sequence length="174" mass="20599">MYTLSENYKRFIEENKSKNKIINQIELTLLNEDGNKDDIDKIIIHNNQIESVRNEALDYLISYAYFVLSDDFISEEELYDFTALKRIFRIKEGDFIKLKHFEVLEVLKQQFIRMYSDNFIDTKEAITKVNLQIMFDLSYDEFESLKEDEVITSLINGANPKDLDISTLPKGFRI</sequence>
<gene>
    <name evidence="1" type="ORF">C8P70_1314</name>
</gene>
<dbReference type="Proteomes" id="UP000295215">
    <property type="component" value="Unassembled WGS sequence"/>
</dbReference>